<sequence length="206" mass="23346">MRFLIAIAWVWVLMLSNCVGLKGQKHTYTESGGAVEVGGAEVGIDFRPEGTRPGSFMMSAMVVGGGMATFDGPFKWRIEAYGREGVHESLVVHRIRTRTEKTGRDEWFPADELGRKATFRKLRDRPGEVRARYPIPGLLKVMPEEDGKLDVWLDVSVQRTDATSRKLVRFSLDPSVKRQDEFIFLPVEVAQNIGTKPEDWEDSMWD</sequence>
<dbReference type="RefSeq" id="WP_200276836.1">
    <property type="nucleotide sequence ID" value="NZ_JAENII010000002.1"/>
</dbReference>
<organism evidence="1 2">
    <name type="scientific">Haloferula rosea</name>
    <dbReference type="NCBI Taxonomy" id="490093"/>
    <lineage>
        <taxon>Bacteria</taxon>
        <taxon>Pseudomonadati</taxon>
        <taxon>Verrucomicrobiota</taxon>
        <taxon>Verrucomicrobiia</taxon>
        <taxon>Verrucomicrobiales</taxon>
        <taxon>Verrucomicrobiaceae</taxon>
        <taxon>Haloferula</taxon>
    </lineage>
</organism>
<reference evidence="1" key="1">
    <citation type="submission" date="2021-01" db="EMBL/GenBank/DDBJ databases">
        <title>Modified the classification status of verrucomicrobia.</title>
        <authorList>
            <person name="Feng X."/>
        </authorList>
    </citation>
    <scope>NUCLEOTIDE SEQUENCE</scope>
    <source>
        <strain evidence="1">KCTC 22201</strain>
    </source>
</reference>
<gene>
    <name evidence="1" type="ORF">JIN81_04350</name>
</gene>
<name>A0A934R8H6_9BACT</name>
<dbReference type="EMBL" id="JAENII010000002">
    <property type="protein sequence ID" value="MBK1826237.1"/>
    <property type="molecule type" value="Genomic_DNA"/>
</dbReference>
<protein>
    <submittedName>
        <fullName evidence="1">Uncharacterized protein</fullName>
    </submittedName>
</protein>
<keyword evidence="2" id="KW-1185">Reference proteome</keyword>
<evidence type="ECO:0000313" key="1">
    <source>
        <dbReference type="EMBL" id="MBK1826237.1"/>
    </source>
</evidence>
<evidence type="ECO:0000313" key="2">
    <source>
        <dbReference type="Proteomes" id="UP000658278"/>
    </source>
</evidence>
<proteinExistence type="predicted"/>
<accession>A0A934R8H6</accession>
<dbReference type="Proteomes" id="UP000658278">
    <property type="component" value="Unassembled WGS sequence"/>
</dbReference>
<comment type="caution">
    <text evidence="1">The sequence shown here is derived from an EMBL/GenBank/DDBJ whole genome shotgun (WGS) entry which is preliminary data.</text>
</comment>
<dbReference type="AlphaFoldDB" id="A0A934R8H6"/>